<gene>
    <name evidence="6" type="ORF">AC579_6975</name>
</gene>
<name>A0A139IAG1_9PEZI</name>
<dbReference type="PANTHER" id="PTHR12378:SF80">
    <property type="entry name" value="IP06716P-RELATED"/>
    <property type="match status" value="1"/>
</dbReference>
<dbReference type="AlphaFoldDB" id="A0A139IAG1"/>
<keyword evidence="2" id="KW-0645">Protease</keyword>
<keyword evidence="3" id="KW-0378">Hydrolase</keyword>
<feature type="region of interest" description="Disordered" evidence="4">
    <location>
        <begin position="1"/>
        <end position="25"/>
    </location>
</feature>
<evidence type="ECO:0000313" key="7">
    <source>
        <dbReference type="Proteomes" id="UP000073492"/>
    </source>
</evidence>
<protein>
    <recommendedName>
        <fullName evidence="5">PPPDE domain-containing protein</fullName>
    </recommendedName>
</protein>
<dbReference type="InterPro" id="IPR008580">
    <property type="entry name" value="PPPDE_dom"/>
</dbReference>
<evidence type="ECO:0000256" key="2">
    <source>
        <dbReference type="ARBA" id="ARBA00022670"/>
    </source>
</evidence>
<accession>A0A139IAG1</accession>
<keyword evidence="7" id="KW-1185">Reference proteome</keyword>
<organism evidence="6 7">
    <name type="scientific">Pseudocercospora musae</name>
    <dbReference type="NCBI Taxonomy" id="113226"/>
    <lineage>
        <taxon>Eukaryota</taxon>
        <taxon>Fungi</taxon>
        <taxon>Dikarya</taxon>
        <taxon>Ascomycota</taxon>
        <taxon>Pezizomycotina</taxon>
        <taxon>Dothideomycetes</taxon>
        <taxon>Dothideomycetidae</taxon>
        <taxon>Mycosphaerellales</taxon>
        <taxon>Mycosphaerellaceae</taxon>
        <taxon>Pseudocercospora</taxon>
    </lineage>
</organism>
<dbReference type="InterPro" id="IPR042266">
    <property type="entry name" value="PPPDE_sf"/>
</dbReference>
<dbReference type="STRING" id="113226.A0A139IAG1"/>
<comment type="similarity">
    <text evidence="1">Belongs to the DeSI family.</text>
</comment>
<feature type="region of interest" description="Disordered" evidence="4">
    <location>
        <begin position="191"/>
        <end position="286"/>
    </location>
</feature>
<sequence>MSTTFQNPSRTRRSGSTSASSSHSRNVSAQKTEIIINVYDLLPPGRLSSLLWTLGGSLLHSGICISNREYAYGGHPKRSVTGVYYTRPKYLPPGGTFRCSILQGFTFNTPEEISSIIKSVSNKFLGTDYNLLTNNCNHFTNALCEALTGKSAPNWLNRAASIGVALPCMVPREWICPPDVDTQDGEIVDEEYEEDDEDAADEHSGMLSGRRRKEAQRRKLEEEEEEDNGLDAEDEEFGASLAGGRRLRDENRSPPPRLVSRTDSAGRPLPAAETAPVPKATTMITK</sequence>
<feature type="compositionally biased region" description="Acidic residues" evidence="4">
    <location>
        <begin position="191"/>
        <end position="200"/>
    </location>
</feature>
<dbReference type="EMBL" id="LFZO01000185">
    <property type="protein sequence ID" value="KXT11714.1"/>
    <property type="molecule type" value="Genomic_DNA"/>
</dbReference>
<evidence type="ECO:0000256" key="4">
    <source>
        <dbReference type="SAM" id="MobiDB-lite"/>
    </source>
</evidence>
<feature type="compositionally biased region" description="Acidic residues" evidence="4">
    <location>
        <begin position="222"/>
        <end position="237"/>
    </location>
</feature>
<dbReference type="Gene3D" id="3.90.1720.30">
    <property type="entry name" value="PPPDE domains"/>
    <property type="match status" value="1"/>
</dbReference>
<feature type="compositionally biased region" description="Low complexity" evidence="4">
    <location>
        <begin position="14"/>
        <end position="25"/>
    </location>
</feature>
<evidence type="ECO:0000259" key="5">
    <source>
        <dbReference type="PROSITE" id="PS51858"/>
    </source>
</evidence>
<dbReference type="PROSITE" id="PS51858">
    <property type="entry name" value="PPPDE"/>
    <property type="match status" value="1"/>
</dbReference>
<dbReference type="Pfam" id="PF05903">
    <property type="entry name" value="Peptidase_C97"/>
    <property type="match status" value="1"/>
</dbReference>
<proteinExistence type="inferred from homology"/>
<dbReference type="Proteomes" id="UP000073492">
    <property type="component" value="Unassembled WGS sequence"/>
</dbReference>
<dbReference type="SMART" id="SM01179">
    <property type="entry name" value="DUF862"/>
    <property type="match status" value="1"/>
</dbReference>
<dbReference type="GO" id="GO:0101005">
    <property type="term" value="F:deubiquitinase activity"/>
    <property type="evidence" value="ECO:0007669"/>
    <property type="project" value="TreeGrafter"/>
</dbReference>
<reference evidence="6 7" key="1">
    <citation type="submission" date="2015-07" db="EMBL/GenBank/DDBJ databases">
        <title>Comparative genomics of the Sigatoka disease complex on banana suggests a link between parallel evolutionary changes in Pseudocercospora fijiensis and Pseudocercospora eumusae and increased virulence on the banana host.</title>
        <authorList>
            <person name="Chang T.-C."/>
            <person name="Salvucci A."/>
            <person name="Crous P.W."/>
            <person name="Stergiopoulos I."/>
        </authorList>
    </citation>
    <scope>NUCLEOTIDE SEQUENCE [LARGE SCALE GENOMIC DNA]</scope>
    <source>
        <strain evidence="6 7">CBS 116634</strain>
    </source>
</reference>
<dbReference type="GO" id="GO:0016579">
    <property type="term" value="P:protein deubiquitination"/>
    <property type="evidence" value="ECO:0007669"/>
    <property type="project" value="TreeGrafter"/>
</dbReference>
<evidence type="ECO:0000256" key="3">
    <source>
        <dbReference type="ARBA" id="ARBA00022801"/>
    </source>
</evidence>
<comment type="caution">
    <text evidence="6">The sequence shown here is derived from an EMBL/GenBank/DDBJ whole genome shotgun (WGS) entry which is preliminary data.</text>
</comment>
<dbReference type="GO" id="GO:0006508">
    <property type="term" value="P:proteolysis"/>
    <property type="evidence" value="ECO:0007669"/>
    <property type="project" value="UniProtKB-KW"/>
</dbReference>
<feature type="domain" description="PPPDE" evidence="5">
    <location>
        <begin position="32"/>
        <end position="174"/>
    </location>
</feature>
<evidence type="ECO:0000313" key="6">
    <source>
        <dbReference type="EMBL" id="KXT11714.1"/>
    </source>
</evidence>
<evidence type="ECO:0000256" key="1">
    <source>
        <dbReference type="ARBA" id="ARBA00008140"/>
    </source>
</evidence>
<dbReference type="OrthoDB" id="412286at2759"/>
<dbReference type="PANTHER" id="PTHR12378">
    <property type="entry name" value="DESUMOYLATING ISOPEPTIDASE"/>
    <property type="match status" value="1"/>
</dbReference>